<feature type="repeat" description="ANK" evidence="11">
    <location>
        <begin position="757"/>
        <end position="789"/>
    </location>
</feature>
<dbReference type="GO" id="GO:0016491">
    <property type="term" value="F:oxidoreductase activity"/>
    <property type="evidence" value="ECO:0007669"/>
    <property type="project" value="UniProtKB-KW"/>
</dbReference>
<feature type="repeat" description="ANK" evidence="11">
    <location>
        <begin position="606"/>
        <end position="638"/>
    </location>
</feature>
<dbReference type="Gene3D" id="1.25.40.20">
    <property type="entry name" value="Ankyrin repeat-containing domain"/>
    <property type="match status" value="5"/>
</dbReference>
<dbReference type="Gene3D" id="3.40.50.720">
    <property type="entry name" value="NAD(P)-binding Rossmann-like Domain"/>
    <property type="match status" value="1"/>
</dbReference>
<organism evidence="14 15">
    <name type="scientific">Artemia franciscana</name>
    <name type="common">Brine shrimp</name>
    <name type="synonym">Artemia sanfranciscana</name>
    <dbReference type="NCBI Taxonomy" id="6661"/>
    <lineage>
        <taxon>Eukaryota</taxon>
        <taxon>Metazoa</taxon>
        <taxon>Ecdysozoa</taxon>
        <taxon>Arthropoda</taxon>
        <taxon>Crustacea</taxon>
        <taxon>Branchiopoda</taxon>
        <taxon>Anostraca</taxon>
        <taxon>Artemiidae</taxon>
        <taxon>Artemia</taxon>
    </lineage>
</organism>
<dbReference type="FunFam" id="3.50.50.60:FF:000229">
    <property type="entry name" value="NADPH:adrenodoxin oxidoreductase, mitochondrial"/>
    <property type="match status" value="1"/>
</dbReference>
<keyword evidence="3" id="KW-0285">Flavoprotein</keyword>
<sequence>MMKLLRKLLADHYSSHHKTATRTIVETRRYNNNNQSHKVCVVGSGPAGFYTAQYILKNHPKATVDIYERLPAPFGLVRYGVAPDHPDVKNVIHAFGQTAQSSRVTFFGNVAIGTDVTLADLRNAYDVVVLAYGAAQDKWLGIQGETLPNVVSARRFVGWYNGLPDDINLTVDFSVERAVIVGNGNVALDVARILLTPIDILAKTDICRHSLDQLSTSKIKEVILVGRRGPLQVAFTIKELREIVNMDNLKLAFHLEDFKGIEDILSGLPRPRKRLTELLLKAVRTSTKKDTDKTMEFKFFRNPVEIIGSNEKGIEKLVVELNSPKGELSEHQLVESTGLKEEVDCGLLIKSIGYKSVPLADELPFDYKSGVIKSDNGRVWGMQDVYCSGWVSTGSVGVIATTMNNSFAVGNAIVTDLKEKEPNPSKAGQNVFDARERTPLHWAIIKGKIHVVNYLLQEGANFWLALGSGWTGSWKKTPLHYATMGKHLKIVRLLLSRGAPTDVLDKNGRTPLHFAVKNNDLEIAKLLLSRKARTDILDRYGRTALHFAAKGHNPDCVKLLLSCGAAVNTSDKNRRTPLHYAVKNNDLEIAKLLLTRKARTDVLDRYGRTALHFAAKGHNPDCVKLLLSCGAAVNTSDKNRRTPLHYAVKNNDLEIAKLLLTRKARTDVLDRYGRTALHFAAKGHNLDCVKLLLSCGAAVNTSDKNRRTPLHYATKVKYFRGYIPSSQFATSCKRRQHVKIVKLLLLSGAFLDAVDKNGRTPLHFAAKGNNLEIVRLLLSKKIRACVLDKDQRAALDFPVKGNEVEFVKLLLSYGAPDHISGDKAVKYFEELPLGKVIYDKDNNSGSELEQGIGREQDFIPDNVPSIEKNRDFNKCSKISESSTSPRKYVKHGYFYNGTSSSNSNSSKSSDDSSCIISNFNNSFGVTNNSSATSSEHLKHSLER</sequence>
<keyword evidence="15" id="KW-1185">Reference proteome</keyword>
<feature type="repeat" description="ANK" evidence="11">
    <location>
        <begin position="507"/>
        <end position="539"/>
    </location>
</feature>
<evidence type="ECO:0000256" key="10">
    <source>
        <dbReference type="ARBA" id="ARBA00030202"/>
    </source>
</evidence>
<comment type="cofactor">
    <cofactor evidence="1">
        <name>FAD</name>
        <dbReference type="ChEBI" id="CHEBI:57692"/>
    </cofactor>
</comment>
<keyword evidence="2" id="KW-0813">Transport</keyword>
<evidence type="ECO:0000256" key="12">
    <source>
        <dbReference type="SAM" id="MobiDB-lite"/>
    </source>
</evidence>
<keyword evidence="6" id="KW-0521">NADP</keyword>
<dbReference type="PANTHER" id="PTHR24198">
    <property type="entry name" value="ANKYRIN REPEAT AND PROTEIN KINASE DOMAIN-CONTAINING PROTEIN"/>
    <property type="match status" value="1"/>
</dbReference>
<keyword evidence="8" id="KW-0560">Oxidoreductase</keyword>
<dbReference type="InterPro" id="IPR036770">
    <property type="entry name" value="Ankyrin_rpt-contain_sf"/>
</dbReference>
<feature type="repeat" description="ANK" evidence="11">
    <location>
        <begin position="474"/>
        <end position="506"/>
    </location>
</feature>
<evidence type="ECO:0000256" key="7">
    <source>
        <dbReference type="ARBA" id="ARBA00022982"/>
    </source>
</evidence>
<dbReference type="PANTHER" id="PTHR24198:SF194">
    <property type="entry name" value="INVERSIN-A"/>
    <property type="match status" value="1"/>
</dbReference>
<keyword evidence="4" id="KW-0677">Repeat</keyword>
<dbReference type="InterPro" id="IPR036188">
    <property type="entry name" value="FAD/NAD-bd_sf"/>
</dbReference>
<keyword evidence="9 11" id="KW-0040">ANK repeat</keyword>
<dbReference type="SMART" id="SM00248">
    <property type="entry name" value="ANK"/>
    <property type="match status" value="11"/>
</dbReference>
<feature type="repeat" description="ANK" evidence="11">
    <location>
        <begin position="639"/>
        <end position="671"/>
    </location>
</feature>
<evidence type="ECO:0000256" key="5">
    <source>
        <dbReference type="ARBA" id="ARBA00022827"/>
    </source>
</evidence>
<accession>A0AA88IDX7</accession>
<dbReference type="PRINTS" id="PR01415">
    <property type="entry name" value="ANKYRIN"/>
</dbReference>
<keyword evidence="5" id="KW-0274">FAD</keyword>
<dbReference type="EMBL" id="JAVRJZ010000001">
    <property type="protein sequence ID" value="KAK2727478.1"/>
    <property type="molecule type" value="Genomic_DNA"/>
</dbReference>
<feature type="repeat" description="ANK" evidence="11">
    <location>
        <begin position="435"/>
        <end position="461"/>
    </location>
</feature>
<feature type="domain" description="FAD/NAD(P)-binding" evidence="13">
    <location>
        <begin position="38"/>
        <end position="194"/>
    </location>
</feature>
<evidence type="ECO:0000256" key="3">
    <source>
        <dbReference type="ARBA" id="ARBA00022630"/>
    </source>
</evidence>
<dbReference type="Gene3D" id="3.50.50.60">
    <property type="entry name" value="FAD/NAD(P)-binding domain"/>
    <property type="match status" value="1"/>
</dbReference>
<feature type="repeat" description="ANK" evidence="11">
    <location>
        <begin position="540"/>
        <end position="572"/>
    </location>
</feature>
<evidence type="ECO:0000256" key="1">
    <source>
        <dbReference type="ARBA" id="ARBA00001974"/>
    </source>
</evidence>
<evidence type="ECO:0000313" key="15">
    <source>
        <dbReference type="Proteomes" id="UP001187531"/>
    </source>
</evidence>
<keyword evidence="7" id="KW-0249">Electron transport</keyword>
<dbReference type="InterPro" id="IPR023753">
    <property type="entry name" value="FAD/NAD-binding_dom"/>
</dbReference>
<dbReference type="PROSITE" id="PS50297">
    <property type="entry name" value="ANK_REP_REGION"/>
    <property type="match status" value="9"/>
</dbReference>
<dbReference type="AlphaFoldDB" id="A0AA88IDX7"/>
<dbReference type="Proteomes" id="UP001187531">
    <property type="component" value="Unassembled WGS sequence"/>
</dbReference>
<dbReference type="InterPro" id="IPR002110">
    <property type="entry name" value="Ankyrin_rpt"/>
</dbReference>
<name>A0AA88IDX7_ARTSF</name>
<dbReference type="PROSITE" id="PS50088">
    <property type="entry name" value="ANK_REPEAT"/>
    <property type="match status" value="9"/>
</dbReference>
<evidence type="ECO:0000256" key="2">
    <source>
        <dbReference type="ARBA" id="ARBA00022448"/>
    </source>
</evidence>
<feature type="repeat" description="ANK" evidence="11">
    <location>
        <begin position="672"/>
        <end position="704"/>
    </location>
</feature>
<dbReference type="Pfam" id="PF13606">
    <property type="entry name" value="Ank_3"/>
    <property type="match status" value="1"/>
</dbReference>
<evidence type="ECO:0000256" key="4">
    <source>
        <dbReference type="ARBA" id="ARBA00022737"/>
    </source>
</evidence>
<dbReference type="Pfam" id="PF07992">
    <property type="entry name" value="Pyr_redox_2"/>
    <property type="match status" value="1"/>
</dbReference>
<gene>
    <name evidence="14" type="ORF">QYM36_008091</name>
</gene>
<evidence type="ECO:0000256" key="6">
    <source>
        <dbReference type="ARBA" id="ARBA00022857"/>
    </source>
</evidence>
<evidence type="ECO:0000256" key="9">
    <source>
        <dbReference type="ARBA" id="ARBA00023043"/>
    </source>
</evidence>
<proteinExistence type="predicted"/>
<evidence type="ECO:0000259" key="13">
    <source>
        <dbReference type="Pfam" id="PF07992"/>
    </source>
</evidence>
<dbReference type="Pfam" id="PF12796">
    <property type="entry name" value="Ank_2"/>
    <property type="match status" value="3"/>
</dbReference>
<dbReference type="SUPFAM" id="SSF48403">
    <property type="entry name" value="Ankyrin repeat"/>
    <property type="match status" value="2"/>
</dbReference>
<dbReference type="SUPFAM" id="SSF51971">
    <property type="entry name" value="Nucleotide-binding domain"/>
    <property type="match status" value="1"/>
</dbReference>
<evidence type="ECO:0000256" key="11">
    <source>
        <dbReference type="PROSITE-ProRule" id="PRU00023"/>
    </source>
</evidence>
<reference evidence="14" key="1">
    <citation type="submission" date="2023-07" db="EMBL/GenBank/DDBJ databases">
        <title>Chromosome-level genome assembly of Artemia franciscana.</title>
        <authorList>
            <person name="Jo E."/>
        </authorList>
    </citation>
    <scope>NUCLEOTIDE SEQUENCE</scope>
    <source>
        <tissue evidence="14">Whole body</tissue>
    </source>
</reference>
<feature type="compositionally biased region" description="Polar residues" evidence="12">
    <location>
        <begin position="924"/>
        <end position="934"/>
    </location>
</feature>
<evidence type="ECO:0000313" key="14">
    <source>
        <dbReference type="EMBL" id="KAK2727478.1"/>
    </source>
</evidence>
<comment type="caution">
    <text evidence="14">The sequence shown here is derived from an EMBL/GenBank/DDBJ whole genome shotgun (WGS) entry which is preliminary data.</text>
</comment>
<dbReference type="Pfam" id="PF00023">
    <property type="entry name" value="Ank"/>
    <property type="match status" value="3"/>
</dbReference>
<evidence type="ECO:0000256" key="8">
    <source>
        <dbReference type="ARBA" id="ARBA00023002"/>
    </source>
</evidence>
<feature type="repeat" description="ANK" evidence="11">
    <location>
        <begin position="573"/>
        <end position="605"/>
    </location>
</feature>
<feature type="region of interest" description="Disordered" evidence="12">
    <location>
        <begin position="923"/>
        <end position="943"/>
    </location>
</feature>
<protein>
    <recommendedName>
        <fullName evidence="10">Ferredoxin--NADP(+) reductase</fullName>
    </recommendedName>
</protein>
<dbReference type="PRINTS" id="PR00419">
    <property type="entry name" value="ADXRDTASE"/>
</dbReference>